<dbReference type="EC" id="2.7.1.172" evidence="1"/>
<evidence type="ECO:0000313" key="5">
    <source>
        <dbReference type="Proteomes" id="UP000070444"/>
    </source>
</evidence>
<comment type="similarity">
    <text evidence="3">Belongs to the fructosamine kinase family.</text>
</comment>
<dbReference type="PANTHER" id="PTHR12149">
    <property type="entry name" value="FRUCTOSAMINE 3 KINASE-RELATED PROTEIN"/>
    <property type="match status" value="1"/>
</dbReference>
<gene>
    <name evidence="4" type="ORF">CONCODRAFT_168956</name>
</gene>
<sequence>MKLTEQALKAIINCNKIINVKNLAGGDSGTSLVKVSTEAGDFVIKTDSRADAAKRFEVEGKSLEFLADTDTIKVPKVRSYNEGSSKAGNLVIEYLDLESIRGDALKTFGRQLAQLHSIEGPSQFGWDYDNYLGQSPQLNEWKDSWFDLYNLRLDWQLDQLQNYGYLSPSSATYTKFQRVRNEIDKFFKDLYDENTDTYSIKPSPLHGDLWSGNYYQDANGTPIIIDPAFYWGHSEADLSIMTMFGSPGTKFFDAYFKELPKQPLFDIRHTLYQLYHYVNHWIMFGGGYQYSSEDCLNKLVKFLDKN</sequence>
<dbReference type="Gene3D" id="3.90.1200.10">
    <property type="match status" value="1"/>
</dbReference>
<proteinExistence type="inferred from homology"/>
<keyword evidence="3 4" id="KW-0418">Kinase</keyword>
<dbReference type="Gene3D" id="3.30.200.20">
    <property type="entry name" value="Phosphorylase Kinase, domain 1"/>
    <property type="match status" value="1"/>
</dbReference>
<dbReference type="PANTHER" id="PTHR12149:SF8">
    <property type="entry name" value="PROTEIN-RIBULOSAMINE 3-KINASE"/>
    <property type="match status" value="1"/>
</dbReference>
<dbReference type="GO" id="GO:0016301">
    <property type="term" value="F:kinase activity"/>
    <property type="evidence" value="ECO:0007669"/>
    <property type="project" value="UniProtKB-UniRule"/>
</dbReference>
<evidence type="ECO:0000256" key="2">
    <source>
        <dbReference type="ARBA" id="ARBA00048655"/>
    </source>
</evidence>
<dbReference type="GO" id="GO:0102193">
    <property type="term" value="F:protein-ribulosamine 3-kinase activity"/>
    <property type="evidence" value="ECO:0007669"/>
    <property type="project" value="UniProtKB-EC"/>
</dbReference>
<dbReference type="Proteomes" id="UP000070444">
    <property type="component" value="Unassembled WGS sequence"/>
</dbReference>
<dbReference type="EMBL" id="KQ964456">
    <property type="protein sequence ID" value="KXN72298.1"/>
    <property type="molecule type" value="Genomic_DNA"/>
</dbReference>
<keyword evidence="5" id="KW-1185">Reference proteome</keyword>
<accession>A0A137PBB3</accession>
<evidence type="ECO:0000256" key="3">
    <source>
        <dbReference type="PIRNR" id="PIRNR006221"/>
    </source>
</evidence>
<organism evidence="4 5">
    <name type="scientific">Conidiobolus coronatus (strain ATCC 28846 / CBS 209.66 / NRRL 28638)</name>
    <name type="common">Delacroixia coronata</name>
    <dbReference type="NCBI Taxonomy" id="796925"/>
    <lineage>
        <taxon>Eukaryota</taxon>
        <taxon>Fungi</taxon>
        <taxon>Fungi incertae sedis</taxon>
        <taxon>Zoopagomycota</taxon>
        <taxon>Entomophthoromycotina</taxon>
        <taxon>Entomophthoromycetes</taxon>
        <taxon>Entomophthorales</taxon>
        <taxon>Ancylistaceae</taxon>
        <taxon>Conidiobolus</taxon>
    </lineage>
</organism>
<dbReference type="InterPro" id="IPR016477">
    <property type="entry name" value="Fructo-/Ketosamine-3-kinase"/>
</dbReference>
<dbReference type="OrthoDB" id="5772781at2759"/>
<dbReference type="AlphaFoldDB" id="A0A137PBB3"/>
<comment type="catalytic activity">
    <reaction evidence="2">
        <text>N(6)-D-ribulosyl-L-lysyl-[protein] + ATP = N(6)-(3-O-phospho-D-ribulosyl)-L-lysyl-[protein] + ADP + H(+)</text>
        <dbReference type="Rhea" id="RHEA:48432"/>
        <dbReference type="Rhea" id="RHEA-COMP:12103"/>
        <dbReference type="Rhea" id="RHEA-COMP:12104"/>
        <dbReference type="ChEBI" id="CHEBI:15378"/>
        <dbReference type="ChEBI" id="CHEBI:30616"/>
        <dbReference type="ChEBI" id="CHEBI:90418"/>
        <dbReference type="ChEBI" id="CHEBI:90420"/>
        <dbReference type="ChEBI" id="CHEBI:456216"/>
        <dbReference type="EC" id="2.7.1.172"/>
    </reaction>
    <physiologicalReaction direction="left-to-right" evidence="2">
        <dbReference type="Rhea" id="RHEA:48433"/>
    </physiologicalReaction>
</comment>
<name>A0A137PBB3_CONC2</name>
<dbReference type="SUPFAM" id="SSF56112">
    <property type="entry name" value="Protein kinase-like (PK-like)"/>
    <property type="match status" value="1"/>
</dbReference>
<evidence type="ECO:0000256" key="1">
    <source>
        <dbReference type="ARBA" id="ARBA00011961"/>
    </source>
</evidence>
<protein>
    <recommendedName>
        <fullName evidence="1">protein-ribulosamine 3-kinase</fullName>
        <ecNumber evidence="1">2.7.1.172</ecNumber>
    </recommendedName>
</protein>
<dbReference type="PIRSF" id="PIRSF006221">
    <property type="entry name" value="Ketosamine-3-kinase"/>
    <property type="match status" value="1"/>
</dbReference>
<dbReference type="OMA" id="RECDIAM"/>
<reference evidence="4 5" key="1">
    <citation type="journal article" date="2015" name="Genome Biol. Evol.">
        <title>Phylogenomic analyses indicate that early fungi evolved digesting cell walls of algal ancestors of land plants.</title>
        <authorList>
            <person name="Chang Y."/>
            <person name="Wang S."/>
            <person name="Sekimoto S."/>
            <person name="Aerts A.L."/>
            <person name="Choi C."/>
            <person name="Clum A."/>
            <person name="LaButti K.M."/>
            <person name="Lindquist E.A."/>
            <person name="Yee Ngan C."/>
            <person name="Ohm R.A."/>
            <person name="Salamov A.A."/>
            <person name="Grigoriev I.V."/>
            <person name="Spatafora J.W."/>
            <person name="Berbee M.L."/>
        </authorList>
    </citation>
    <scope>NUCLEOTIDE SEQUENCE [LARGE SCALE GENOMIC DNA]</scope>
    <source>
        <strain evidence="4 5">NRRL 28638</strain>
    </source>
</reference>
<keyword evidence="3" id="KW-0808">Transferase</keyword>
<evidence type="ECO:0000313" key="4">
    <source>
        <dbReference type="EMBL" id="KXN72298.1"/>
    </source>
</evidence>
<dbReference type="InterPro" id="IPR011009">
    <property type="entry name" value="Kinase-like_dom_sf"/>
</dbReference>
<dbReference type="Pfam" id="PF03881">
    <property type="entry name" value="Fructosamin_kin"/>
    <property type="match status" value="1"/>
</dbReference>